<dbReference type="RefSeq" id="WP_109729972.1">
    <property type="nucleotide sequence ID" value="NZ_BAAACK010000006.1"/>
</dbReference>
<name>A0A2Y9BAA9_9FIRM</name>
<keyword evidence="6" id="KW-1185">Reference proteome</keyword>
<proteinExistence type="inferred from homology"/>
<dbReference type="EMBL" id="QGDL01000002">
    <property type="protein sequence ID" value="PWJ31249.1"/>
    <property type="molecule type" value="Genomic_DNA"/>
</dbReference>
<dbReference type="OrthoDB" id="7365827at2"/>
<reference evidence="5 6" key="1">
    <citation type="submission" date="2018-05" db="EMBL/GenBank/DDBJ databases">
        <title>The Hungate 1000. A catalogue of reference genomes from the rumen microbiome.</title>
        <authorList>
            <person name="Kelly W."/>
        </authorList>
    </citation>
    <scope>NUCLEOTIDE SEQUENCE [LARGE SCALE GENOMIC DNA]</scope>
    <source>
        <strain evidence="5 6">NLAE-zl-C242</strain>
    </source>
</reference>
<evidence type="ECO:0000256" key="1">
    <source>
        <dbReference type="ARBA" id="ARBA00008361"/>
    </source>
</evidence>
<sequence>MIQNENIDHGKAFDWGRTSSDYAKYRDIYPQEFYQNLVDLGLCVKGQKVLDIGTGTGVIPRNMYRYGADFTGIDISENQISQAAALAKECGMDIDFHCTPAEKCGFPDGTFDVITACQCFTYFNHEELAPLIWRMLKPGGRFIVLYMAWLPFEDMIAGKSEDLILKYNPAWTGCKERRHPISIPDVYGTYFTMESEKVFDIQVPFTRESWNGRMKACRGIGASLSEEEVESFETEHRALLKEIAPEEFNILHYTAMTVLKKNV</sequence>
<feature type="domain" description="Methyltransferase type 11" evidence="4">
    <location>
        <begin position="50"/>
        <end position="144"/>
    </location>
</feature>
<protein>
    <submittedName>
        <fullName evidence="5">Methyltransferase family protein</fullName>
    </submittedName>
</protein>
<dbReference type="PANTHER" id="PTHR44942:SF4">
    <property type="entry name" value="METHYLTRANSFERASE TYPE 11 DOMAIN-CONTAINING PROTEIN"/>
    <property type="match status" value="1"/>
</dbReference>
<dbReference type="Gene3D" id="3.40.50.150">
    <property type="entry name" value="Vaccinia Virus protein VP39"/>
    <property type="match status" value="1"/>
</dbReference>
<dbReference type="InterPro" id="IPR051052">
    <property type="entry name" value="Diverse_substrate_MTase"/>
</dbReference>
<dbReference type="Proteomes" id="UP000245845">
    <property type="component" value="Unassembled WGS sequence"/>
</dbReference>
<organism evidence="5 6">
    <name type="scientific">Faecalicatena orotica</name>
    <dbReference type="NCBI Taxonomy" id="1544"/>
    <lineage>
        <taxon>Bacteria</taxon>
        <taxon>Bacillati</taxon>
        <taxon>Bacillota</taxon>
        <taxon>Clostridia</taxon>
        <taxon>Lachnospirales</taxon>
        <taxon>Lachnospiraceae</taxon>
        <taxon>Faecalicatena</taxon>
    </lineage>
</organism>
<comment type="similarity">
    <text evidence="1">Belongs to the methyltransferase superfamily.</text>
</comment>
<dbReference type="SUPFAM" id="SSF53335">
    <property type="entry name" value="S-adenosyl-L-methionine-dependent methyltransferases"/>
    <property type="match status" value="1"/>
</dbReference>
<dbReference type="CDD" id="cd02440">
    <property type="entry name" value="AdoMet_MTases"/>
    <property type="match status" value="1"/>
</dbReference>
<dbReference type="InterPro" id="IPR013216">
    <property type="entry name" value="Methyltransf_11"/>
</dbReference>
<dbReference type="GO" id="GO:0032259">
    <property type="term" value="P:methylation"/>
    <property type="evidence" value="ECO:0007669"/>
    <property type="project" value="UniProtKB-KW"/>
</dbReference>
<accession>A0A2Y9BAA9</accession>
<evidence type="ECO:0000259" key="4">
    <source>
        <dbReference type="Pfam" id="PF08241"/>
    </source>
</evidence>
<evidence type="ECO:0000256" key="3">
    <source>
        <dbReference type="ARBA" id="ARBA00022679"/>
    </source>
</evidence>
<comment type="caution">
    <text evidence="5">The sequence shown here is derived from an EMBL/GenBank/DDBJ whole genome shotgun (WGS) entry which is preliminary data.</text>
</comment>
<evidence type="ECO:0000256" key="2">
    <source>
        <dbReference type="ARBA" id="ARBA00022603"/>
    </source>
</evidence>
<evidence type="ECO:0000313" key="6">
    <source>
        <dbReference type="Proteomes" id="UP000245845"/>
    </source>
</evidence>
<dbReference type="AlphaFoldDB" id="A0A2Y9BAA9"/>
<dbReference type="GO" id="GO:0008757">
    <property type="term" value="F:S-adenosylmethionine-dependent methyltransferase activity"/>
    <property type="evidence" value="ECO:0007669"/>
    <property type="project" value="InterPro"/>
</dbReference>
<dbReference type="Pfam" id="PF08241">
    <property type="entry name" value="Methyltransf_11"/>
    <property type="match status" value="1"/>
</dbReference>
<dbReference type="InterPro" id="IPR029063">
    <property type="entry name" value="SAM-dependent_MTases_sf"/>
</dbReference>
<dbReference type="PANTHER" id="PTHR44942">
    <property type="entry name" value="METHYLTRANSF_11 DOMAIN-CONTAINING PROTEIN"/>
    <property type="match status" value="1"/>
</dbReference>
<keyword evidence="3 5" id="KW-0808">Transferase</keyword>
<gene>
    <name evidence="5" type="ORF">A8806_102105</name>
</gene>
<evidence type="ECO:0000313" key="5">
    <source>
        <dbReference type="EMBL" id="PWJ31249.1"/>
    </source>
</evidence>
<keyword evidence="2 5" id="KW-0489">Methyltransferase</keyword>